<reference evidence="3" key="2">
    <citation type="submission" date="2020-10" db="UniProtKB">
        <authorList>
            <consortium name="WormBaseParasite"/>
        </authorList>
    </citation>
    <scope>IDENTIFICATION</scope>
</reference>
<name>A0A7E4VH29_PANRE</name>
<evidence type="ECO:0000313" key="2">
    <source>
        <dbReference type="Proteomes" id="UP000492821"/>
    </source>
</evidence>
<proteinExistence type="predicted"/>
<keyword evidence="1" id="KW-0732">Signal</keyword>
<evidence type="ECO:0000256" key="1">
    <source>
        <dbReference type="SAM" id="SignalP"/>
    </source>
</evidence>
<evidence type="ECO:0000313" key="3">
    <source>
        <dbReference type="WBParaSite" id="Pan_g21040.t1"/>
    </source>
</evidence>
<feature type="signal peptide" evidence="1">
    <location>
        <begin position="1"/>
        <end position="29"/>
    </location>
</feature>
<organism evidence="2 3">
    <name type="scientific">Panagrellus redivivus</name>
    <name type="common">Microworm</name>
    <dbReference type="NCBI Taxonomy" id="6233"/>
    <lineage>
        <taxon>Eukaryota</taxon>
        <taxon>Metazoa</taxon>
        <taxon>Ecdysozoa</taxon>
        <taxon>Nematoda</taxon>
        <taxon>Chromadorea</taxon>
        <taxon>Rhabditida</taxon>
        <taxon>Tylenchina</taxon>
        <taxon>Panagrolaimomorpha</taxon>
        <taxon>Panagrolaimoidea</taxon>
        <taxon>Panagrolaimidae</taxon>
        <taxon>Panagrellus</taxon>
    </lineage>
</organism>
<dbReference type="WBParaSite" id="Pan_g21040.t1">
    <property type="protein sequence ID" value="Pan_g21040.t1"/>
    <property type="gene ID" value="Pan_g21040"/>
</dbReference>
<feature type="chain" id="PRO_5028890233" evidence="1">
    <location>
        <begin position="30"/>
        <end position="110"/>
    </location>
</feature>
<keyword evidence="2" id="KW-1185">Reference proteome</keyword>
<reference evidence="2" key="1">
    <citation type="journal article" date="2013" name="Genetics">
        <title>The draft genome and transcriptome of Panagrellus redivivus are shaped by the harsh demands of a free-living lifestyle.</title>
        <authorList>
            <person name="Srinivasan J."/>
            <person name="Dillman A.R."/>
            <person name="Macchietto M.G."/>
            <person name="Heikkinen L."/>
            <person name="Lakso M."/>
            <person name="Fracchia K.M."/>
            <person name="Antoshechkin I."/>
            <person name="Mortazavi A."/>
            <person name="Wong G."/>
            <person name="Sternberg P.W."/>
        </authorList>
    </citation>
    <scope>NUCLEOTIDE SEQUENCE [LARGE SCALE GENOMIC DNA]</scope>
    <source>
        <strain evidence="2">MT8872</strain>
    </source>
</reference>
<protein>
    <submittedName>
        <fullName evidence="3">Uncharacterized protein</fullName>
    </submittedName>
</protein>
<dbReference type="Proteomes" id="UP000492821">
    <property type="component" value="Unassembled WGS sequence"/>
</dbReference>
<dbReference type="AlphaFoldDB" id="A0A7E4VH29"/>
<sequence>MTNSIKMSAAVVVAVLAVLDLGLAGQASAEEFQRSVRAFPYSTMYQGFRRPYENELQPFLPNLPSTPEQREIADLVDSIDSNYGRFRRNAAAPIYKRYACRFKFCRIFDA</sequence>
<accession>A0A7E4VH29</accession>